<feature type="domain" description="FHA" evidence="8">
    <location>
        <begin position="107"/>
        <end position="156"/>
    </location>
</feature>
<dbReference type="InterPro" id="IPR008984">
    <property type="entry name" value="SMAD_FHA_dom_sf"/>
</dbReference>
<name>A0A1V1NVH2_9BACT</name>
<evidence type="ECO:0000256" key="3">
    <source>
        <dbReference type="ARBA" id="ARBA00022692"/>
    </source>
</evidence>
<dbReference type="Pfam" id="PF00498">
    <property type="entry name" value="FHA"/>
    <property type="match status" value="2"/>
</dbReference>
<dbReference type="EMBL" id="ATBP01001954">
    <property type="protein sequence ID" value="ETR66486.1"/>
    <property type="molecule type" value="Genomic_DNA"/>
</dbReference>
<evidence type="ECO:0000256" key="4">
    <source>
        <dbReference type="ARBA" id="ARBA00022741"/>
    </source>
</evidence>
<evidence type="ECO:0000256" key="6">
    <source>
        <dbReference type="ARBA" id="ARBA00022989"/>
    </source>
</evidence>
<keyword evidence="7" id="KW-0472">Membrane</keyword>
<evidence type="ECO:0000256" key="5">
    <source>
        <dbReference type="ARBA" id="ARBA00022840"/>
    </source>
</evidence>
<dbReference type="CDD" id="cd00060">
    <property type="entry name" value="FHA"/>
    <property type="match status" value="2"/>
</dbReference>
<comment type="caution">
    <text evidence="10">The sequence shown here is derived from an EMBL/GenBank/DDBJ whole genome shotgun (WGS) entry which is preliminary data.</text>
</comment>
<dbReference type="InterPro" id="IPR000253">
    <property type="entry name" value="FHA_dom"/>
</dbReference>
<gene>
    <name evidence="10" type="ORF">OMM_12743</name>
</gene>
<reference evidence="11" key="1">
    <citation type="submission" date="2012-11" db="EMBL/GenBank/DDBJ databases">
        <authorList>
            <person name="Lucero-Rivera Y.E."/>
            <person name="Tovar-Ramirez D."/>
        </authorList>
    </citation>
    <scope>NUCLEOTIDE SEQUENCE [LARGE SCALE GENOMIC DNA]</scope>
    <source>
        <strain evidence="11">Araruama</strain>
    </source>
</reference>
<feature type="non-terminal residue" evidence="10">
    <location>
        <position position="532"/>
    </location>
</feature>
<dbReference type="PROSITE" id="PS50006">
    <property type="entry name" value="FHA_DOMAIN"/>
    <property type="match status" value="2"/>
</dbReference>
<protein>
    <submittedName>
        <fullName evidence="10">ABC transporter ATP-binding protein</fullName>
    </submittedName>
</protein>
<dbReference type="GO" id="GO:0042626">
    <property type="term" value="F:ATPase-coupled transmembrane transporter activity"/>
    <property type="evidence" value="ECO:0007669"/>
    <property type="project" value="TreeGrafter"/>
</dbReference>
<dbReference type="InterPro" id="IPR017871">
    <property type="entry name" value="ABC_transporter-like_CS"/>
</dbReference>
<dbReference type="Gene3D" id="3.40.50.300">
    <property type="entry name" value="P-loop containing nucleotide triphosphate hydrolases"/>
    <property type="match status" value="1"/>
</dbReference>
<comment type="subcellular location">
    <subcellularLocation>
        <location evidence="1">Membrane</location>
        <topology evidence="1">Multi-pass membrane protein</topology>
    </subcellularLocation>
</comment>
<dbReference type="GO" id="GO:0016887">
    <property type="term" value="F:ATP hydrolysis activity"/>
    <property type="evidence" value="ECO:0007669"/>
    <property type="project" value="InterPro"/>
</dbReference>
<evidence type="ECO:0000313" key="10">
    <source>
        <dbReference type="EMBL" id="ETR66486.1"/>
    </source>
</evidence>
<dbReference type="SMART" id="SM00240">
    <property type="entry name" value="FHA"/>
    <property type="match status" value="2"/>
</dbReference>
<dbReference type="SMART" id="SM00382">
    <property type="entry name" value="AAA"/>
    <property type="match status" value="1"/>
</dbReference>
<dbReference type="SUPFAM" id="SSF52540">
    <property type="entry name" value="P-loop containing nucleoside triphosphate hydrolases"/>
    <property type="match status" value="1"/>
</dbReference>
<evidence type="ECO:0000256" key="2">
    <source>
        <dbReference type="ARBA" id="ARBA00022448"/>
    </source>
</evidence>
<accession>A0A1V1NVH2</accession>
<keyword evidence="3" id="KW-0812">Transmembrane</keyword>
<dbReference type="InterPro" id="IPR050352">
    <property type="entry name" value="ABCG_transporters"/>
</dbReference>
<dbReference type="Pfam" id="PF00005">
    <property type="entry name" value="ABC_tran"/>
    <property type="match status" value="1"/>
</dbReference>
<dbReference type="PANTHER" id="PTHR48041:SF139">
    <property type="entry name" value="PROTEIN SCARLET"/>
    <property type="match status" value="1"/>
</dbReference>
<feature type="domain" description="ABC transporter" evidence="9">
    <location>
        <begin position="193"/>
        <end position="443"/>
    </location>
</feature>
<sequence length="532" mass="60399">NDSEDTKRLTIGRIAENDIVLNYPQVSSRHAILLRKENQWYIKDRNSTNGTFVNDRSKQISESPVNLEDLLFFGSYKIKASRLIQLKKNTVLGTQDYNRLQIVSDTTLIGRDPDADIHLDYPQISWHHVQLSRKGNQILLKDLGSTNGTFVNGKRISSCEVKPNDVISLGSYRFQVTHDQKLSQHDFRGDIRIDADNITVSIKKKTILDNISFSVFPTEFVGLMGPSGAGKTTLLMALNGYLKPTVGFSKINGESLYQKYDEFRQHIGYVPQDDIIHPELTVYEALYYTARLRLPRDIKNKEIKERINTVLKRLGLFDPDMLNQKGYIDIRDVQIGSPEKKGISGGQRKRVNLAMELLTEPSILFLDEPTSGLSSPDTLEVIKTLREIADQGKTIILTIHQPGLDAYRLMDNVIVVSAGKMAYYGPAYPDALEFFNEQEKDKALKSADSLLAGLKEGEEDLNINWPQKYQKSKAHQMYVDGRKSEPCNTNKIEKPKLTKGLRQLSILSSRYFRIKMKDYINTAILLLQAPII</sequence>
<organism evidence="10 11">
    <name type="scientific">Candidatus Magnetoglobus multicellularis str. Araruama</name>
    <dbReference type="NCBI Taxonomy" id="890399"/>
    <lineage>
        <taxon>Bacteria</taxon>
        <taxon>Pseudomonadati</taxon>
        <taxon>Thermodesulfobacteriota</taxon>
        <taxon>Desulfobacteria</taxon>
        <taxon>Desulfobacterales</taxon>
        <taxon>Desulfobacteraceae</taxon>
        <taxon>Candidatus Magnetoglobus</taxon>
    </lineage>
</organism>
<evidence type="ECO:0000256" key="7">
    <source>
        <dbReference type="ARBA" id="ARBA00023136"/>
    </source>
</evidence>
<dbReference type="Gene3D" id="2.60.200.20">
    <property type="match status" value="2"/>
</dbReference>
<dbReference type="GO" id="GO:0016020">
    <property type="term" value="C:membrane"/>
    <property type="evidence" value="ECO:0007669"/>
    <property type="project" value="UniProtKB-SubCell"/>
</dbReference>
<dbReference type="GO" id="GO:0005524">
    <property type="term" value="F:ATP binding"/>
    <property type="evidence" value="ECO:0007669"/>
    <property type="project" value="UniProtKB-KW"/>
</dbReference>
<keyword evidence="6" id="KW-1133">Transmembrane helix</keyword>
<dbReference type="InterPro" id="IPR003593">
    <property type="entry name" value="AAA+_ATPase"/>
</dbReference>
<dbReference type="PROSITE" id="PS00211">
    <property type="entry name" value="ABC_TRANSPORTER_1"/>
    <property type="match status" value="1"/>
</dbReference>
<dbReference type="InterPro" id="IPR003439">
    <property type="entry name" value="ABC_transporter-like_ATP-bd"/>
</dbReference>
<evidence type="ECO:0000256" key="1">
    <source>
        <dbReference type="ARBA" id="ARBA00004141"/>
    </source>
</evidence>
<dbReference type="PROSITE" id="PS50893">
    <property type="entry name" value="ABC_TRANSPORTER_2"/>
    <property type="match status" value="1"/>
</dbReference>
<evidence type="ECO:0000259" key="9">
    <source>
        <dbReference type="PROSITE" id="PS50893"/>
    </source>
</evidence>
<keyword evidence="4" id="KW-0547">Nucleotide-binding</keyword>
<dbReference type="PANTHER" id="PTHR48041">
    <property type="entry name" value="ABC TRANSPORTER G FAMILY MEMBER 28"/>
    <property type="match status" value="1"/>
</dbReference>
<feature type="non-terminal residue" evidence="10">
    <location>
        <position position="1"/>
    </location>
</feature>
<keyword evidence="5 10" id="KW-0067">ATP-binding</keyword>
<keyword evidence="2" id="KW-0813">Transport</keyword>
<dbReference type="Proteomes" id="UP000189670">
    <property type="component" value="Unassembled WGS sequence"/>
</dbReference>
<dbReference type="InterPro" id="IPR027417">
    <property type="entry name" value="P-loop_NTPase"/>
</dbReference>
<dbReference type="AlphaFoldDB" id="A0A1V1NVH2"/>
<dbReference type="SUPFAM" id="SSF49879">
    <property type="entry name" value="SMAD/FHA domain"/>
    <property type="match status" value="2"/>
</dbReference>
<dbReference type="CDD" id="cd03213">
    <property type="entry name" value="ABCG_EPDR"/>
    <property type="match status" value="1"/>
</dbReference>
<proteinExistence type="predicted"/>
<evidence type="ECO:0000313" key="11">
    <source>
        <dbReference type="Proteomes" id="UP000189670"/>
    </source>
</evidence>
<evidence type="ECO:0000259" key="8">
    <source>
        <dbReference type="PROSITE" id="PS50006"/>
    </source>
</evidence>
<feature type="domain" description="FHA" evidence="8">
    <location>
        <begin position="9"/>
        <end position="58"/>
    </location>
</feature>